<feature type="chain" id="PRO_5035886966" description="Ig-like domain-containing protein" evidence="1">
    <location>
        <begin position="19"/>
        <end position="153"/>
    </location>
</feature>
<feature type="domain" description="Ig-like" evidence="2">
    <location>
        <begin position="47"/>
        <end position="143"/>
    </location>
</feature>
<feature type="signal peptide" evidence="1">
    <location>
        <begin position="1"/>
        <end position="18"/>
    </location>
</feature>
<proteinExistence type="predicted"/>
<dbReference type="AlphaFoldDB" id="A0A8T2L9K2"/>
<dbReference type="SUPFAM" id="SSF48726">
    <property type="entry name" value="Immunoglobulin"/>
    <property type="match status" value="1"/>
</dbReference>
<gene>
    <name evidence="3" type="ORF">AMEX_G19351</name>
</gene>
<dbReference type="InterPro" id="IPR013783">
    <property type="entry name" value="Ig-like_fold"/>
</dbReference>
<comment type="caution">
    <text evidence="3">The sequence shown here is derived from an EMBL/GenBank/DDBJ whole genome shotgun (WGS) entry which is preliminary data.</text>
</comment>
<dbReference type="InterPro" id="IPR003597">
    <property type="entry name" value="Ig_C1-set"/>
</dbReference>
<dbReference type="SMART" id="SM00407">
    <property type="entry name" value="IGc1"/>
    <property type="match status" value="1"/>
</dbReference>
<accession>A0A8T2L9K2</accession>
<reference evidence="3 4" key="1">
    <citation type="submission" date="2021-07" db="EMBL/GenBank/DDBJ databases">
        <authorList>
            <person name="Imarazene B."/>
            <person name="Zahm M."/>
            <person name="Klopp C."/>
            <person name="Cabau C."/>
            <person name="Beille S."/>
            <person name="Jouanno E."/>
            <person name="Castinel A."/>
            <person name="Lluch J."/>
            <person name="Gil L."/>
            <person name="Kuchtly C."/>
            <person name="Lopez Roques C."/>
            <person name="Donnadieu C."/>
            <person name="Parrinello H."/>
            <person name="Journot L."/>
            <person name="Du K."/>
            <person name="Schartl M."/>
            <person name="Retaux S."/>
            <person name="Guiguen Y."/>
        </authorList>
    </citation>
    <scope>NUCLEOTIDE SEQUENCE [LARGE SCALE GENOMIC DNA]</scope>
    <source>
        <strain evidence="3">Pach_M1</strain>
        <tissue evidence="3">Testis</tissue>
    </source>
</reference>
<dbReference type="PROSITE" id="PS50835">
    <property type="entry name" value="IG_LIKE"/>
    <property type="match status" value="1"/>
</dbReference>
<name>A0A8T2L9K2_ASTMX</name>
<dbReference type="InterPro" id="IPR036179">
    <property type="entry name" value="Ig-like_dom_sf"/>
</dbReference>
<evidence type="ECO:0000256" key="1">
    <source>
        <dbReference type="SAM" id="SignalP"/>
    </source>
</evidence>
<dbReference type="Gene3D" id="2.60.40.10">
    <property type="entry name" value="Immunoglobulins"/>
    <property type="match status" value="1"/>
</dbReference>
<dbReference type="InterPro" id="IPR007110">
    <property type="entry name" value="Ig-like_dom"/>
</dbReference>
<evidence type="ECO:0000313" key="3">
    <source>
        <dbReference type="EMBL" id="KAG9266702.1"/>
    </source>
</evidence>
<dbReference type="Pfam" id="PF07654">
    <property type="entry name" value="C1-set"/>
    <property type="match status" value="1"/>
</dbReference>
<organism evidence="3 4">
    <name type="scientific">Astyanax mexicanus</name>
    <name type="common">Blind cave fish</name>
    <name type="synonym">Astyanax fasciatus mexicanus</name>
    <dbReference type="NCBI Taxonomy" id="7994"/>
    <lineage>
        <taxon>Eukaryota</taxon>
        <taxon>Metazoa</taxon>
        <taxon>Chordata</taxon>
        <taxon>Craniata</taxon>
        <taxon>Vertebrata</taxon>
        <taxon>Euteleostomi</taxon>
        <taxon>Actinopterygii</taxon>
        <taxon>Neopterygii</taxon>
        <taxon>Teleostei</taxon>
        <taxon>Ostariophysi</taxon>
        <taxon>Characiformes</taxon>
        <taxon>Characoidei</taxon>
        <taxon>Acestrorhamphidae</taxon>
        <taxon>Acestrorhamphinae</taxon>
        <taxon>Astyanax</taxon>
    </lineage>
</organism>
<keyword evidence="1" id="KW-0732">Signal</keyword>
<protein>
    <recommendedName>
        <fullName evidence="2">Ig-like domain-containing protein</fullName>
    </recommendedName>
</protein>
<sequence>MRAQTLITALLLLSVSRGSEVDPKMFLFSRGVQLEVTAIRIRTKLQPPVVQILVPTELQMETSSTVMLTCIIRGLNSNLTAITWKINDTAVAQRSSSSEVFKQPDGTFSALGFYSAPLQDWKSDGVYRCEVKQGGITYFKEVRHSLCGEFFSL</sequence>
<dbReference type="EMBL" id="JAICCE010000016">
    <property type="protein sequence ID" value="KAG9266702.1"/>
    <property type="molecule type" value="Genomic_DNA"/>
</dbReference>
<evidence type="ECO:0000313" key="4">
    <source>
        <dbReference type="Proteomes" id="UP000752171"/>
    </source>
</evidence>
<evidence type="ECO:0000259" key="2">
    <source>
        <dbReference type="PROSITE" id="PS50835"/>
    </source>
</evidence>
<dbReference type="Proteomes" id="UP000752171">
    <property type="component" value="Unassembled WGS sequence"/>
</dbReference>